<organism evidence="2 3">
    <name type="scientific">Pseudoalteromonas luteoviolacea</name>
    <dbReference type="NCBI Taxonomy" id="43657"/>
    <lineage>
        <taxon>Bacteria</taxon>
        <taxon>Pseudomonadati</taxon>
        <taxon>Pseudomonadota</taxon>
        <taxon>Gammaproteobacteria</taxon>
        <taxon>Alteromonadales</taxon>
        <taxon>Pseudoalteromonadaceae</taxon>
        <taxon>Pseudoalteromonas</taxon>
    </lineage>
</organism>
<dbReference type="Gene3D" id="3.40.91.30">
    <property type="match status" value="1"/>
</dbReference>
<dbReference type="InterPro" id="IPR014833">
    <property type="entry name" value="TnsA_N"/>
</dbReference>
<gene>
    <name evidence="2" type="ORF">A7985_07945</name>
</gene>
<accession>A0A1C0TX08</accession>
<dbReference type="AlphaFoldDB" id="A0A1C0TX08"/>
<protein>
    <submittedName>
        <fullName evidence="2">Endonuclease</fullName>
    </submittedName>
</protein>
<evidence type="ECO:0000259" key="1">
    <source>
        <dbReference type="Pfam" id="PF08722"/>
    </source>
</evidence>
<keyword evidence="2" id="KW-0255">Endonuclease</keyword>
<proteinExistence type="predicted"/>
<dbReference type="RefSeq" id="WP_065789869.1">
    <property type="nucleotide sequence ID" value="NZ_MAUJ01000001.1"/>
</dbReference>
<keyword evidence="2" id="KW-0540">Nuclease</keyword>
<keyword evidence="2" id="KW-0378">Hydrolase</keyword>
<feature type="domain" description="TnsA endonuclease N-terminal" evidence="1">
    <location>
        <begin position="46"/>
        <end position="119"/>
    </location>
</feature>
<evidence type="ECO:0000313" key="2">
    <source>
        <dbReference type="EMBL" id="OCQ23860.1"/>
    </source>
</evidence>
<dbReference type="GO" id="GO:0004519">
    <property type="term" value="F:endonuclease activity"/>
    <property type="evidence" value="ECO:0007669"/>
    <property type="project" value="UniProtKB-KW"/>
</dbReference>
<name>A0A1C0TX08_9GAMM</name>
<comment type="caution">
    <text evidence="2">The sequence shown here is derived from an EMBL/GenBank/DDBJ whole genome shotgun (WGS) entry which is preliminary data.</text>
</comment>
<evidence type="ECO:0000313" key="3">
    <source>
        <dbReference type="Proteomes" id="UP000093366"/>
    </source>
</evidence>
<reference evidence="3" key="1">
    <citation type="submission" date="2016-07" db="EMBL/GenBank/DDBJ databases">
        <authorList>
            <person name="Florea S."/>
            <person name="Webb J.S."/>
            <person name="Jaromczyk J."/>
            <person name="Schardl C.L."/>
        </authorList>
    </citation>
    <scope>NUCLEOTIDE SEQUENCE [LARGE SCALE GENOMIC DNA]</scope>
    <source>
        <strain evidence="3">IPB1</strain>
    </source>
</reference>
<sequence>MVIIRHKISRSRVKNLYKFARQKNKATCLVESSLEFDACFHFEYSREIKTFEAQPLGFEYEFDGKTCRYTPDFLIAHHEKPQKYIEVKPYSKIANPEFRARFAKKQLVAKEQIGIELVVVSNKQACDYLSLDCLKLLHRYSEFQSKAHLQLSTTKLLIQGVSSTFNKQK</sequence>
<dbReference type="Pfam" id="PF08722">
    <property type="entry name" value="Tn7_TnsA-like_N"/>
    <property type="match status" value="1"/>
</dbReference>
<dbReference type="EMBL" id="MAUJ01000001">
    <property type="protein sequence ID" value="OCQ23860.1"/>
    <property type="molecule type" value="Genomic_DNA"/>
</dbReference>
<dbReference type="Proteomes" id="UP000093366">
    <property type="component" value="Unassembled WGS sequence"/>
</dbReference>